<evidence type="ECO:0000313" key="3">
    <source>
        <dbReference type="Proteomes" id="UP000663829"/>
    </source>
</evidence>
<keyword evidence="3" id="KW-1185">Reference proteome</keyword>
<dbReference type="AlphaFoldDB" id="A0A816CZ43"/>
<name>A0A816CZ43_9BILA</name>
<gene>
    <name evidence="1" type="ORF">GPM918_LOCUS44065</name>
    <name evidence="2" type="ORF">SRO942_LOCUS45751</name>
</gene>
<feature type="non-terminal residue" evidence="1">
    <location>
        <position position="1"/>
    </location>
</feature>
<dbReference type="EMBL" id="CAJNOQ010042240">
    <property type="protein sequence ID" value="CAF1626489.1"/>
    <property type="molecule type" value="Genomic_DNA"/>
</dbReference>
<organism evidence="1 3">
    <name type="scientific">Didymodactylos carnosus</name>
    <dbReference type="NCBI Taxonomy" id="1234261"/>
    <lineage>
        <taxon>Eukaryota</taxon>
        <taxon>Metazoa</taxon>
        <taxon>Spiralia</taxon>
        <taxon>Gnathifera</taxon>
        <taxon>Rotifera</taxon>
        <taxon>Eurotatoria</taxon>
        <taxon>Bdelloidea</taxon>
        <taxon>Philodinida</taxon>
        <taxon>Philodinidae</taxon>
        <taxon>Didymodactylos</taxon>
    </lineage>
</organism>
<sequence length="92" mass="10449">CKICSEEIIGEECPPPVVALFVPCTKIKGNRCSFNAHCLNQKQNAYDSCLDKQKTNNAEKNKLIEVEQDAQRYLTENCDISKRKSNNVRTDL</sequence>
<reference evidence="1" key="1">
    <citation type="submission" date="2021-02" db="EMBL/GenBank/DDBJ databases">
        <authorList>
            <person name="Nowell W R."/>
        </authorList>
    </citation>
    <scope>NUCLEOTIDE SEQUENCE</scope>
</reference>
<protein>
    <submittedName>
        <fullName evidence="1">Uncharacterized protein</fullName>
    </submittedName>
</protein>
<proteinExistence type="predicted"/>
<comment type="caution">
    <text evidence="1">The sequence shown here is derived from an EMBL/GenBank/DDBJ whole genome shotgun (WGS) entry which is preliminary data.</text>
</comment>
<dbReference type="Proteomes" id="UP000681722">
    <property type="component" value="Unassembled WGS sequence"/>
</dbReference>
<dbReference type="EMBL" id="CAJOBC010109750">
    <property type="protein sequence ID" value="CAF4520711.1"/>
    <property type="molecule type" value="Genomic_DNA"/>
</dbReference>
<dbReference type="Proteomes" id="UP000663829">
    <property type="component" value="Unassembled WGS sequence"/>
</dbReference>
<evidence type="ECO:0000313" key="2">
    <source>
        <dbReference type="EMBL" id="CAF4520711.1"/>
    </source>
</evidence>
<accession>A0A816CZ43</accession>
<evidence type="ECO:0000313" key="1">
    <source>
        <dbReference type="EMBL" id="CAF1626489.1"/>
    </source>
</evidence>